<comment type="caution">
    <text evidence="2">The sequence shown here is derived from an EMBL/GenBank/DDBJ whole genome shotgun (WGS) entry which is preliminary data.</text>
</comment>
<dbReference type="RefSeq" id="WP_122182749.1">
    <property type="nucleotide sequence ID" value="NZ_RFFJ01000018.1"/>
</dbReference>
<dbReference type="InterPro" id="IPR024983">
    <property type="entry name" value="CHAT_dom"/>
</dbReference>
<organism evidence="2 3">
    <name type="scientific">Streptomyces triticirhizae</name>
    <dbReference type="NCBI Taxonomy" id="2483353"/>
    <lineage>
        <taxon>Bacteria</taxon>
        <taxon>Bacillati</taxon>
        <taxon>Actinomycetota</taxon>
        <taxon>Actinomycetes</taxon>
        <taxon>Kitasatosporales</taxon>
        <taxon>Streptomycetaceae</taxon>
        <taxon>Streptomyces</taxon>
    </lineage>
</organism>
<dbReference type="Pfam" id="PF12770">
    <property type="entry name" value="CHAT"/>
    <property type="match status" value="1"/>
</dbReference>
<proteinExistence type="predicted"/>
<evidence type="ECO:0000313" key="3">
    <source>
        <dbReference type="Proteomes" id="UP000278673"/>
    </source>
</evidence>
<keyword evidence="3" id="KW-1185">Reference proteome</keyword>
<dbReference type="EMBL" id="RFFJ01000018">
    <property type="protein sequence ID" value="RMI44153.1"/>
    <property type="molecule type" value="Genomic_DNA"/>
</dbReference>
<evidence type="ECO:0000313" key="2">
    <source>
        <dbReference type="EMBL" id="RMI44153.1"/>
    </source>
</evidence>
<dbReference type="Proteomes" id="UP000278673">
    <property type="component" value="Unassembled WGS sequence"/>
</dbReference>
<sequence>MGWLWDAVASPVLDRLKDPDGPGPPRVWWVPTGPLASLPLHAAGHHDGTGASLPERAVSSYTPGLRSLAAAARGAPTGPRRPLVVALSETPGAGRLGHAAAESATLRRLFPDAVELSDAEATRERVLALLPHHSWAHFACHGVIDPDIPSRSGLLLADHGRRPLTMADISELDLGRPELAYLSACETAHTGPRHADEALHLASAFQLAGYRNVVATLWRVPDAAARRFVEGVYAELAATSRPDAPLDVAGAVRRTLLTARAEYPHLPQLWASFVHLGG</sequence>
<name>A0A3M2M5Q1_9ACTN</name>
<protein>
    <submittedName>
        <fullName evidence="2">CHAT domain-containing protein</fullName>
    </submittedName>
</protein>
<reference evidence="2 3" key="1">
    <citation type="submission" date="2018-10" db="EMBL/GenBank/DDBJ databases">
        <title>Isolation, diversity and antifungal activity of actinobacteria from wheat.</title>
        <authorList>
            <person name="Han C."/>
        </authorList>
    </citation>
    <scope>NUCLEOTIDE SEQUENCE [LARGE SCALE GENOMIC DNA]</scope>
    <source>
        <strain evidence="2 3">NEAU-YY642</strain>
    </source>
</reference>
<feature type="domain" description="CHAT" evidence="1">
    <location>
        <begin position="3"/>
        <end position="277"/>
    </location>
</feature>
<gene>
    <name evidence="2" type="ORF">EBN88_06025</name>
</gene>
<evidence type="ECO:0000259" key="1">
    <source>
        <dbReference type="Pfam" id="PF12770"/>
    </source>
</evidence>
<dbReference type="AlphaFoldDB" id="A0A3M2M5Q1"/>
<accession>A0A3M2M5Q1</accession>